<dbReference type="CDD" id="cd02908">
    <property type="entry name" value="Macro_OAADPr_deacetylase"/>
    <property type="match status" value="1"/>
</dbReference>
<dbReference type="InterPro" id="IPR043472">
    <property type="entry name" value="Macro_dom-like"/>
</dbReference>
<keyword evidence="3" id="KW-1185">Reference proteome</keyword>
<dbReference type="Gene3D" id="3.40.220.10">
    <property type="entry name" value="Leucine Aminopeptidase, subunit E, domain 1"/>
    <property type="match status" value="1"/>
</dbReference>
<name>A0A9P0BXC0_CHRIL</name>
<proteinExistence type="predicted"/>
<dbReference type="GO" id="GO:0140291">
    <property type="term" value="P:peptidyl-glutamate ADP-deribosylation"/>
    <property type="evidence" value="ECO:0007669"/>
    <property type="project" value="TreeGrafter"/>
</dbReference>
<dbReference type="AlphaFoldDB" id="A0A9P0BXC0"/>
<accession>A0A9P0BXC0</accession>
<evidence type="ECO:0000313" key="2">
    <source>
        <dbReference type="EMBL" id="CAH0598796.1"/>
    </source>
</evidence>
<dbReference type="InterPro" id="IPR002589">
    <property type="entry name" value="Macro_dom"/>
</dbReference>
<dbReference type="GO" id="GO:0006974">
    <property type="term" value="P:DNA damage response"/>
    <property type="evidence" value="ECO:0007669"/>
    <property type="project" value="TreeGrafter"/>
</dbReference>
<protein>
    <recommendedName>
        <fullName evidence="1">Macro domain-containing protein</fullName>
    </recommendedName>
</protein>
<dbReference type="GO" id="GO:0042278">
    <property type="term" value="P:purine nucleoside metabolic process"/>
    <property type="evidence" value="ECO:0007669"/>
    <property type="project" value="TreeGrafter"/>
</dbReference>
<organism evidence="2 3">
    <name type="scientific">Chrysodeixis includens</name>
    <name type="common">Soybean looper</name>
    <name type="synonym">Pseudoplusia includens</name>
    <dbReference type="NCBI Taxonomy" id="689277"/>
    <lineage>
        <taxon>Eukaryota</taxon>
        <taxon>Metazoa</taxon>
        <taxon>Ecdysozoa</taxon>
        <taxon>Arthropoda</taxon>
        <taxon>Hexapoda</taxon>
        <taxon>Insecta</taxon>
        <taxon>Pterygota</taxon>
        <taxon>Neoptera</taxon>
        <taxon>Endopterygota</taxon>
        <taxon>Lepidoptera</taxon>
        <taxon>Glossata</taxon>
        <taxon>Ditrysia</taxon>
        <taxon>Noctuoidea</taxon>
        <taxon>Noctuidae</taxon>
        <taxon>Plusiinae</taxon>
        <taxon>Chrysodeixis</taxon>
    </lineage>
</organism>
<feature type="domain" description="Macro" evidence="1">
    <location>
        <begin position="114"/>
        <end position="238"/>
    </location>
</feature>
<sequence>MLTPTSKKIINKILHICQNTGIQRIRNNSNLSHPSTMADPAWKKERTRNINLSLEERRKLYSTKDFVTVNMIDPWDSYVVRHKGLESRKTTEDDLTEFKKLKINNSLNKTLAQKVSIYRGDITKLELGAIVNAANSMLKAGGGVDGAIHRAAGPFLQEECNSLNGCPTGQAKITAGYHLPAKFVIHTVGPQDGSPKKLAECYENSLSYCRQYKLKSIAFPCISTGIYGFPNRLAAHIALRICRKFLEENHEEMERIIFCTFLPIDVDMYETLMQMYFPVHDWNYDDGPTNA</sequence>
<evidence type="ECO:0000259" key="1">
    <source>
        <dbReference type="SMART" id="SM00506"/>
    </source>
</evidence>
<dbReference type="SUPFAM" id="SSF52949">
    <property type="entry name" value="Macro domain-like"/>
    <property type="match status" value="1"/>
</dbReference>
<dbReference type="Proteomes" id="UP001154114">
    <property type="component" value="Chromosome 26"/>
</dbReference>
<dbReference type="Pfam" id="PF01661">
    <property type="entry name" value="Macro"/>
    <property type="match status" value="1"/>
</dbReference>
<dbReference type="SMART" id="SM00506">
    <property type="entry name" value="A1pp"/>
    <property type="match status" value="1"/>
</dbReference>
<evidence type="ECO:0000313" key="3">
    <source>
        <dbReference type="Proteomes" id="UP001154114"/>
    </source>
</evidence>
<dbReference type="PANTHER" id="PTHR11106">
    <property type="entry name" value="GANGLIOSIDE INDUCED DIFFERENTIATION ASSOCIATED PROTEIN 2-RELATED"/>
    <property type="match status" value="1"/>
</dbReference>
<dbReference type="GO" id="GO:0005654">
    <property type="term" value="C:nucleoplasm"/>
    <property type="evidence" value="ECO:0007669"/>
    <property type="project" value="TreeGrafter"/>
</dbReference>
<dbReference type="EMBL" id="LR824029">
    <property type="protein sequence ID" value="CAH0598796.1"/>
    <property type="molecule type" value="Genomic_DNA"/>
</dbReference>
<gene>
    <name evidence="2" type="ORF">CINC_LOCUS8435</name>
</gene>
<dbReference type="OrthoDB" id="6133115at2759"/>
<reference evidence="2" key="1">
    <citation type="submission" date="2021-12" db="EMBL/GenBank/DDBJ databases">
        <authorList>
            <person name="King R."/>
        </authorList>
    </citation>
    <scope>NUCLEOTIDE SEQUENCE</scope>
</reference>
<dbReference type="GO" id="GO:0140293">
    <property type="term" value="F:ADP-ribosylglutamate hydrolase activity"/>
    <property type="evidence" value="ECO:0007669"/>
    <property type="project" value="TreeGrafter"/>
</dbReference>
<dbReference type="PANTHER" id="PTHR11106:SF27">
    <property type="entry name" value="MACRO DOMAIN-CONTAINING PROTEIN"/>
    <property type="match status" value="1"/>
</dbReference>